<keyword evidence="1" id="KW-0472">Membrane</keyword>
<reference evidence="2" key="1">
    <citation type="journal article" date="2021" name="Microb. Physiol.">
        <title>Proteogenomic Insights into the Physiology of Marine, Sulfate-Reducing, Filamentous Desulfonema limicola and Desulfonema magnum.</title>
        <authorList>
            <person name="Schnaars V."/>
            <person name="Wohlbrand L."/>
            <person name="Scheve S."/>
            <person name="Hinrichs C."/>
            <person name="Reinhardt R."/>
            <person name="Rabus R."/>
        </authorList>
    </citation>
    <scope>NUCLEOTIDE SEQUENCE</scope>
    <source>
        <strain evidence="2">5ac10</strain>
    </source>
</reference>
<sequence length="118" mass="13421">MILIIIYTILSGLHSICTGLLYLFMFQLPAHVAGLLFLSFLLGCTGLISSWGMWMYRKWGLNLTKMIYTLLIPMTCIVMVSGKYGTSGPAVVWQVFETGFALWILLYLMKPEIKKAFR</sequence>
<feature type="transmembrane region" description="Helical" evidence="1">
    <location>
        <begin position="91"/>
        <end position="109"/>
    </location>
</feature>
<keyword evidence="1" id="KW-0812">Transmembrane</keyword>
<keyword evidence="1" id="KW-1133">Transmembrane helix</keyword>
<dbReference type="Proteomes" id="UP000663720">
    <property type="component" value="Chromosome"/>
</dbReference>
<organism evidence="2 3">
    <name type="scientific">Desulfonema limicola</name>
    <dbReference type="NCBI Taxonomy" id="45656"/>
    <lineage>
        <taxon>Bacteria</taxon>
        <taxon>Pseudomonadati</taxon>
        <taxon>Thermodesulfobacteriota</taxon>
        <taxon>Desulfobacteria</taxon>
        <taxon>Desulfobacterales</taxon>
        <taxon>Desulfococcaceae</taxon>
        <taxon>Desulfonema</taxon>
    </lineage>
</organism>
<evidence type="ECO:0000313" key="3">
    <source>
        <dbReference type="Proteomes" id="UP000663720"/>
    </source>
</evidence>
<accession>A0A975B4A4</accession>
<feature type="transmembrane region" description="Helical" evidence="1">
    <location>
        <begin position="66"/>
        <end position="85"/>
    </location>
</feature>
<dbReference type="EMBL" id="CP061799">
    <property type="protein sequence ID" value="QTA78513.1"/>
    <property type="molecule type" value="Genomic_DNA"/>
</dbReference>
<dbReference type="KEGG" id="dli:dnl_07370"/>
<dbReference type="AlphaFoldDB" id="A0A975B4A4"/>
<evidence type="ECO:0000313" key="2">
    <source>
        <dbReference type="EMBL" id="QTA78513.1"/>
    </source>
</evidence>
<protein>
    <submittedName>
        <fullName evidence="2">Uncharacterized protein</fullName>
    </submittedName>
</protein>
<evidence type="ECO:0000256" key="1">
    <source>
        <dbReference type="SAM" id="Phobius"/>
    </source>
</evidence>
<name>A0A975B4A4_9BACT</name>
<gene>
    <name evidence="2" type="ORF">dnl_07370</name>
</gene>
<proteinExistence type="predicted"/>
<feature type="transmembrane region" description="Helical" evidence="1">
    <location>
        <begin position="5"/>
        <end position="26"/>
    </location>
</feature>
<keyword evidence="3" id="KW-1185">Reference proteome</keyword>
<feature type="transmembrane region" description="Helical" evidence="1">
    <location>
        <begin position="32"/>
        <end position="54"/>
    </location>
</feature>